<feature type="region of interest" description="Disordered" evidence="6">
    <location>
        <begin position="84"/>
        <end position="103"/>
    </location>
</feature>
<evidence type="ECO:0000256" key="5">
    <source>
        <dbReference type="ARBA" id="ARBA00023242"/>
    </source>
</evidence>
<dbReference type="PANTHER" id="PTHR31677">
    <property type="entry name" value="AP2 DOMAIN CLASS TRANSCRIPTION FACTOR"/>
    <property type="match status" value="1"/>
</dbReference>
<dbReference type="EMBL" id="HG996470">
    <property type="protein sequence ID" value="CAG1840336.1"/>
    <property type="molecule type" value="Genomic_DNA"/>
</dbReference>
<reference evidence="9" key="2">
    <citation type="submission" date="2021-05" db="UniProtKB">
        <authorList>
            <consortium name="EnsemblPlants"/>
        </authorList>
    </citation>
    <scope>IDENTIFICATION</scope>
    <source>
        <strain evidence="9">subsp. malaccensis</strain>
    </source>
</reference>
<keyword evidence="4" id="KW-0804">Transcription</keyword>
<evidence type="ECO:0000256" key="6">
    <source>
        <dbReference type="SAM" id="MobiDB-lite"/>
    </source>
</evidence>
<evidence type="ECO:0000256" key="1">
    <source>
        <dbReference type="ARBA" id="ARBA00004123"/>
    </source>
</evidence>
<comment type="subcellular location">
    <subcellularLocation>
        <location evidence="1">Nucleus</location>
    </subcellularLocation>
</comment>
<protein>
    <submittedName>
        <fullName evidence="8">(wild Malaysian banana) hypothetical protein</fullName>
    </submittedName>
</protein>
<dbReference type="Proteomes" id="UP000012960">
    <property type="component" value="Unplaced"/>
</dbReference>
<dbReference type="GO" id="GO:0003700">
    <property type="term" value="F:DNA-binding transcription factor activity"/>
    <property type="evidence" value="ECO:0007669"/>
    <property type="project" value="InterPro"/>
</dbReference>
<evidence type="ECO:0000256" key="2">
    <source>
        <dbReference type="ARBA" id="ARBA00023015"/>
    </source>
</evidence>
<evidence type="ECO:0000256" key="3">
    <source>
        <dbReference type="ARBA" id="ARBA00023125"/>
    </source>
</evidence>
<dbReference type="CDD" id="cd00018">
    <property type="entry name" value="AP2"/>
    <property type="match status" value="1"/>
</dbReference>
<feature type="compositionally biased region" description="Low complexity" evidence="6">
    <location>
        <begin position="84"/>
        <end position="101"/>
    </location>
</feature>
<gene>
    <name evidence="8" type="ORF">GSMUA_281160.1</name>
</gene>
<evidence type="ECO:0000259" key="7">
    <source>
        <dbReference type="PROSITE" id="PS51032"/>
    </source>
</evidence>
<accession>A0A804J9U3</accession>
<keyword evidence="3" id="KW-0238">DNA-binding</keyword>
<evidence type="ECO:0000313" key="9">
    <source>
        <dbReference type="EnsemblPlants" id="Ma05_p29230.1"/>
    </source>
</evidence>
<dbReference type="Gramene" id="Ma05_t29230.1">
    <property type="protein sequence ID" value="Ma05_p29230.1"/>
    <property type="gene ID" value="Ma05_g29230"/>
</dbReference>
<dbReference type="AlphaFoldDB" id="A0A804J9U3"/>
<dbReference type="FunFam" id="3.30.730.10:FF:000001">
    <property type="entry name" value="Ethylene-responsive transcription factor 2"/>
    <property type="match status" value="1"/>
</dbReference>
<dbReference type="Pfam" id="PF00847">
    <property type="entry name" value="AP2"/>
    <property type="match status" value="1"/>
</dbReference>
<dbReference type="SUPFAM" id="SSF54171">
    <property type="entry name" value="DNA-binding domain"/>
    <property type="match status" value="1"/>
</dbReference>
<dbReference type="OMA" id="ATVSHHC"/>
<proteinExistence type="predicted"/>
<name>A0A804J9U3_MUSAM</name>
<evidence type="ECO:0000313" key="8">
    <source>
        <dbReference type="EMBL" id="CAG1840336.1"/>
    </source>
</evidence>
<sequence length="191" mass="20434">MSPSAARGELRETRFRGVRKRRWGRFAAEIRDPAKRSRVWLGTFDTAEEAARAYDAAALRFRGTKAKTNFAYPGPLYAPVVAGSVPSSPSNSNAESSTPSPKAGAVTALLPLDLELGHASARFSFPHRPASSAREATVSHHCLALDRAAALTGMSVCDRLQSASDSVSPAEPTMRLPFDVDLNLSPPSEVV</sequence>
<evidence type="ECO:0000256" key="4">
    <source>
        <dbReference type="ARBA" id="ARBA00023163"/>
    </source>
</evidence>
<dbReference type="InterPro" id="IPR016177">
    <property type="entry name" value="DNA-bd_dom_sf"/>
</dbReference>
<dbReference type="OrthoDB" id="778604at2759"/>
<dbReference type="GO" id="GO:0005634">
    <property type="term" value="C:nucleus"/>
    <property type="evidence" value="ECO:0007669"/>
    <property type="project" value="UniProtKB-SubCell"/>
</dbReference>
<feature type="domain" description="AP2/ERF" evidence="7">
    <location>
        <begin position="14"/>
        <end position="71"/>
    </location>
</feature>
<keyword evidence="2" id="KW-0805">Transcription regulation</keyword>
<keyword evidence="5" id="KW-0539">Nucleus</keyword>
<dbReference type="PRINTS" id="PR00367">
    <property type="entry name" value="ETHRSPELEMNT"/>
</dbReference>
<dbReference type="PANTHER" id="PTHR31677:SF228">
    <property type="entry name" value="ETHYLENE-RESPONSIVE TRANSCRIPTION FACTOR 10-RELATED"/>
    <property type="match status" value="1"/>
</dbReference>
<dbReference type="Gene3D" id="3.30.730.10">
    <property type="entry name" value="AP2/ERF domain"/>
    <property type="match status" value="1"/>
</dbReference>
<dbReference type="PROSITE" id="PS51032">
    <property type="entry name" value="AP2_ERF"/>
    <property type="match status" value="1"/>
</dbReference>
<dbReference type="InterPro" id="IPR001471">
    <property type="entry name" value="AP2/ERF_dom"/>
</dbReference>
<dbReference type="InterPro" id="IPR036955">
    <property type="entry name" value="AP2/ERF_dom_sf"/>
</dbReference>
<keyword evidence="10" id="KW-1185">Reference proteome</keyword>
<organism evidence="9 10">
    <name type="scientific">Musa acuminata subsp. malaccensis</name>
    <name type="common">Wild banana</name>
    <name type="synonym">Musa malaccensis</name>
    <dbReference type="NCBI Taxonomy" id="214687"/>
    <lineage>
        <taxon>Eukaryota</taxon>
        <taxon>Viridiplantae</taxon>
        <taxon>Streptophyta</taxon>
        <taxon>Embryophyta</taxon>
        <taxon>Tracheophyta</taxon>
        <taxon>Spermatophyta</taxon>
        <taxon>Magnoliopsida</taxon>
        <taxon>Liliopsida</taxon>
        <taxon>Zingiberales</taxon>
        <taxon>Musaceae</taxon>
        <taxon>Musa</taxon>
    </lineage>
</organism>
<dbReference type="SMART" id="SM00380">
    <property type="entry name" value="AP2"/>
    <property type="match status" value="1"/>
</dbReference>
<dbReference type="EnsemblPlants" id="Ma05_t29230.1">
    <property type="protein sequence ID" value="Ma05_p29230.1"/>
    <property type="gene ID" value="Ma05_g29230"/>
</dbReference>
<reference evidence="8" key="1">
    <citation type="submission" date="2021-03" db="EMBL/GenBank/DDBJ databases">
        <authorList>
            <consortium name="Genoscope - CEA"/>
            <person name="William W."/>
        </authorList>
    </citation>
    <scope>NUCLEOTIDE SEQUENCE</scope>
    <source>
        <strain evidence="8">Doubled-haploid Pahang</strain>
    </source>
</reference>
<dbReference type="GO" id="GO:0003677">
    <property type="term" value="F:DNA binding"/>
    <property type="evidence" value="ECO:0007669"/>
    <property type="project" value="UniProtKB-KW"/>
</dbReference>
<evidence type="ECO:0000313" key="10">
    <source>
        <dbReference type="Proteomes" id="UP000012960"/>
    </source>
</evidence>